<accession>A0A831TII5</accession>
<comment type="caution">
    <text evidence="1">The sequence shown here is derived from an EMBL/GenBank/DDBJ whole genome shotgun (WGS) entry which is preliminary data.</text>
</comment>
<reference evidence="1" key="1">
    <citation type="journal article" date="2020" name="mSystems">
        <title>Genome- and Community-Level Interaction Insights into Carbon Utilization and Element Cycling Functions of Hydrothermarchaeota in Hydrothermal Sediment.</title>
        <authorList>
            <person name="Zhou Z."/>
            <person name="Liu Y."/>
            <person name="Xu W."/>
            <person name="Pan J."/>
            <person name="Luo Z.H."/>
            <person name="Li M."/>
        </authorList>
    </citation>
    <scope>NUCLEOTIDE SEQUENCE [LARGE SCALE GENOMIC DNA]</scope>
    <source>
        <strain evidence="1">SpSt-210</strain>
    </source>
</reference>
<gene>
    <name evidence="1" type="ORF">ENP34_09470</name>
</gene>
<sequence>MESPSFPEVKYVTQEEMRMLFKNHSFLDRIQRGELTPRLKGKARHVSNPSHTEHCSMSQIVYYFDRQGRPLVLAHQYVRSDGTLGASGLPDPKRLQIGDVVYKLLKSRV</sequence>
<evidence type="ECO:0000313" key="1">
    <source>
        <dbReference type="EMBL" id="HEG91649.1"/>
    </source>
</evidence>
<dbReference type="AlphaFoldDB" id="A0A831TII5"/>
<proteinExistence type="predicted"/>
<dbReference type="EMBL" id="DSIY01000219">
    <property type="protein sequence ID" value="HEG91649.1"/>
    <property type="molecule type" value="Genomic_DNA"/>
</dbReference>
<name>A0A831TII5_9BACT</name>
<protein>
    <submittedName>
        <fullName evidence="1">Uncharacterized protein</fullName>
    </submittedName>
</protein>
<organism evidence="1">
    <name type="scientific">Thermorudis peleae</name>
    <dbReference type="NCBI Taxonomy" id="1382356"/>
    <lineage>
        <taxon>Bacteria</taxon>
        <taxon>Pseudomonadati</taxon>
        <taxon>Thermomicrobiota</taxon>
        <taxon>Thermomicrobia</taxon>
        <taxon>Thermomicrobia incertae sedis</taxon>
        <taxon>Thermorudis</taxon>
    </lineage>
</organism>